<evidence type="ECO:0000256" key="1">
    <source>
        <dbReference type="SAM" id="MobiDB-lite"/>
    </source>
</evidence>
<feature type="compositionally biased region" description="Basic and acidic residues" evidence="1">
    <location>
        <begin position="58"/>
        <end position="68"/>
    </location>
</feature>
<keyword evidence="3" id="KW-1185">Reference proteome</keyword>
<organism evidence="2 3">
    <name type="scientific">Lysobacter arseniciresistens ZS79</name>
    <dbReference type="NCBI Taxonomy" id="913325"/>
    <lineage>
        <taxon>Bacteria</taxon>
        <taxon>Pseudomonadati</taxon>
        <taxon>Pseudomonadota</taxon>
        <taxon>Gammaproteobacteria</taxon>
        <taxon>Lysobacterales</taxon>
        <taxon>Lysobacteraceae</taxon>
        <taxon>Novilysobacter</taxon>
    </lineage>
</organism>
<protein>
    <submittedName>
        <fullName evidence="2">Uncharacterized protein</fullName>
    </submittedName>
</protein>
<evidence type="ECO:0000313" key="2">
    <source>
        <dbReference type="EMBL" id="KGM57490.1"/>
    </source>
</evidence>
<comment type="caution">
    <text evidence="2">The sequence shown here is derived from an EMBL/GenBank/DDBJ whole genome shotgun (WGS) entry which is preliminary data.</text>
</comment>
<feature type="region of interest" description="Disordered" evidence="1">
    <location>
        <begin position="56"/>
        <end position="80"/>
    </location>
</feature>
<dbReference type="Proteomes" id="UP000029989">
    <property type="component" value="Unassembled WGS sequence"/>
</dbReference>
<reference evidence="2 3" key="1">
    <citation type="journal article" date="2015" name="Stand. Genomic Sci.">
        <title>Genomic information of the arsenic-resistant bacterium Lysobacter arseniciresistens type strain ZS79(T) and comparison of Lysobacter draft genomes.</title>
        <authorList>
            <person name="Liu L."/>
            <person name="Zhang S."/>
            <person name="Luo M."/>
            <person name="Wang G."/>
        </authorList>
    </citation>
    <scope>NUCLEOTIDE SEQUENCE [LARGE SCALE GENOMIC DNA]</scope>
    <source>
        <strain evidence="2 3">ZS79</strain>
    </source>
</reference>
<dbReference type="AlphaFoldDB" id="A0A0A0F4P6"/>
<name>A0A0A0F4P6_9GAMM</name>
<accession>A0A0A0F4P6</accession>
<dbReference type="EMBL" id="AVPT01000002">
    <property type="protein sequence ID" value="KGM57490.1"/>
    <property type="molecule type" value="Genomic_DNA"/>
</dbReference>
<evidence type="ECO:0000313" key="3">
    <source>
        <dbReference type="Proteomes" id="UP000029989"/>
    </source>
</evidence>
<sequence>MKQAPDNIFDGLGLPERDEPMEAIYQASRMRDEQAVIRMLDEHLAQHGEPEQQAYANRAEHRQDDADMGRFPYHTGGNTWSPSDADAIALIPEECRGQQEVQFQKQIRRQ</sequence>
<dbReference type="RefSeq" id="WP_036206915.1">
    <property type="nucleotide sequence ID" value="NZ_AVPT01000002.1"/>
</dbReference>
<gene>
    <name evidence="2" type="ORF">N799_05345</name>
</gene>
<proteinExistence type="predicted"/>